<comment type="caution">
    <text evidence="1">The sequence shown here is derived from an EMBL/GenBank/DDBJ whole genome shotgun (WGS) entry which is preliminary data.</text>
</comment>
<dbReference type="EMBL" id="WMQE01000029">
    <property type="protein sequence ID" value="MTK22069.1"/>
    <property type="molecule type" value="Genomic_DNA"/>
</dbReference>
<proteinExistence type="predicted"/>
<protein>
    <submittedName>
        <fullName evidence="1">Uncharacterized protein</fullName>
    </submittedName>
</protein>
<evidence type="ECO:0000313" key="1">
    <source>
        <dbReference type="EMBL" id="MTK22069.1"/>
    </source>
</evidence>
<gene>
    <name evidence="1" type="ORF">GMA92_11655</name>
</gene>
<organism evidence="1 2">
    <name type="scientific">Turicibacter sanguinis</name>
    <dbReference type="NCBI Taxonomy" id="154288"/>
    <lineage>
        <taxon>Bacteria</taxon>
        <taxon>Bacillati</taxon>
        <taxon>Bacillota</taxon>
        <taxon>Erysipelotrichia</taxon>
        <taxon>Erysipelotrichales</taxon>
        <taxon>Turicibacteraceae</taxon>
        <taxon>Turicibacter</taxon>
    </lineage>
</organism>
<reference evidence="1 2" key="1">
    <citation type="journal article" date="2019" name="Nat. Med.">
        <title>A library of human gut bacterial isolates paired with longitudinal multiomics data enables mechanistic microbiome research.</title>
        <authorList>
            <person name="Poyet M."/>
            <person name="Groussin M."/>
            <person name="Gibbons S.M."/>
            <person name="Avila-Pacheco J."/>
            <person name="Jiang X."/>
            <person name="Kearney S.M."/>
            <person name="Perrotta A.R."/>
            <person name="Berdy B."/>
            <person name="Zhao S."/>
            <person name="Lieberman T.D."/>
            <person name="Swanson P.K."/>
            <person name="Smith M."/>
            <person name="Roesemann S."/>
            <person name="Alexander J.E."/>
            <person name="Rich S.A."/>
            <person name="Livny J."/>
            <person name="Vlamakis H."/>
            <person name="Clish C."/>
            <person name="Bullock K."/>
            <person name="Deik A."/>
            <person name="Scott J."/>
            <person name="Pierce K.A."/>
            <person name="Xavier R.J."/>
            <person name="Alm E.J."/>
        </authorList>
    </citation>
    <scope>NUCLEOTIDE SEQUENCE [LARGE SCALE GENOMIC DNA]</scope>
    <source>
        <strain evidence="1 2">BIOML-A198</strain>
    </source>
</reference>
<sequence length="60" mass="7099">MMSPKELLYIQDALGHAQHMEKKCRECASQLSNEDLKQLVEKIANKQKMIFDQFYQLLNQ</sequence>
<evidence type="ECO:0000313" key="2">
    <source>
        <dbReference type="Proteomes" id="UP000487649"/>
    </source>
</evidence>
<dbReference type="AlphaFoldDB" id="A0A6A8SJU4"/>
<name>A0A6A8SJU4_9FIRM</name>
<accession>A0A6A8SJU4</accession>
<dbReference type="OrthoDB" id="1957711at2"/>
<dbReference type="RefSeq" id="WP_006785903.1">
    <property type="nucleotide sequence ID" value="NZ_JBKXON010000029.1"/>
</dbReference>
<dbReference type="Proteomes" id="UP000487649">
    <property type="component" value="Unassembled WGS sequence"/>
</dbReference>